<evidence type="ECO:0008006" key="4">
    <source>
        <dbReference type="Google" id="ProtNLM"/>
    </source>
</evidence>
<accession>A0ABN7BCH7</accession>
<organism evidence="2 3">
    <name type="scientific">Nesidiocoris tenuis</name>
    <dbReference type="NCBI Taxonomy" id="355587"/>
    <lineage>
        <taxon>Eukaryota</taxon>
        <taxon>Metazoa</taxon>
        <taxon>Ecdysozoa</taxon>
        <taxon>Arthropoda</taxon>
        <taxon>Hexapoda</taxon>
        <taxon>Insecta</taxon>
        <taxon>Pterygota</taxon>
        <taxon>Neoptera</taxon>
        <taxon>Paraneoptera</taxon>
        <taxon>Hemiptera</taxon>
        <taxon>Heteroptera</taxon>
        <taxon>Panheteroptera</taxon>
        <taxon>Cimicomorpha</taxon>
        <taxon>Miridae</taxon>
        <taxon>Dicyphina</taxon>
        <taxon>Nesidiocoris</taxon>
    </lineage>
</organism>
<keyword evidence="3" id="KW-1185">Reference proteome</keyword>
<protein>
    <recommendedName>
        <fullName evidence="4">FZ domain-containing protein</fullName>
    </recommendedName>
</protein>
<gene>
    <name evidence="2" type="ORF">NTJ_14904</name>
</gene>
<name>A0ABN7BCH7_9HEMI</name>
<proteinExistence type="predicted"/>
<dbReference type="Proteomes" id="UP001307889">
    <property type="component" value="Chromosome 13"/>
</dbReference>
<dbReference type="EMBL" id="AP028921">
    <property type="protein sequence ID" value="BET02086.1"/>
    <property type="molecule type" value="Genomic_DNA"/>
</dbReference>
<evidence type="ECO:0000313" key="3">
    <source>
        <dbReference type="Proteomes" id="UP001307889"/>
    </source>
</evidence>
<reference evidence="2 3" key="1">
    <citation type="submission" date="2023-09" db="EMBL/GenBank/DDBJ databases">
        <title>Nesidiocoris tenuis whole genome shotgun sequence.</title>
        <authorList>
            <person name="Shibata T."/>
            <person name="Shimoda M."/>
            <person name="Kobayashi T."/>
            <person name="Uehara T."/>
        </authorList>
    </citation>
    <scope>NUCLEOTIDE SEQUENCE [LARGE SCALE GENOMIC DNA]</scope>
    <source>
        <strain evidence="2 3">Japan</strain>
    </source>
</reference>
<evidence type="ECO:0000256" key="1">
    <source>
        <dbReference type="SAM" id="SignalP"/>
    </source>
</evidence>
<feature type="signal peptide" evidence="1">
    <location>
        <begin position="1"/>
        <end position="29"/>
    </location>
</feature>
<keyword evidence="1" id="KW-0732">Signal</keyword>
<sequence>MISGRRDFSAFLCCAILVALLLMLNMSQGQGAIHELNCRKYVFAPACRGVAAKRSLHHSPPASYLSASPNLLRIPGFQEYLLSRKKLAF</sequence>
<feature type="chain" id="PRO_5047362103" description="FZ domain-containing protein" evidence="1">
    <location>
        <begin position="30"/>
        <end position="89"/>
    </location>
</feature>
<evidence type="ECO:0000313" key="2">
    <source>
        <dbReference type="EMBL" id="BET02086.1"/>
    </source>
</evidence>